<feature type="domain" description="Dienelactone hydrolase" evidence="1">
    <location>
        <begin position="29"/>
        <end position="135"/>
    </location>
</feature>
<dbReference type="Proteomes" id="UP000077255">
    <property type="component" value="Chromosome"/>
</dbReference>
<dbReference type="Pfam" id="PF01738">
    <property type="entry name" value="DLH"/>
    <property type="match status" value="1"/>
</dbReference>
<protein>
    <recommendedName>
        <fullName evidence="1">Dienelactone hydrolase domain-containing protein</fullName>
    </recommendedName>
</protein>
<dbReference type="PANTHER" id="PTHR22946:SF0">
    <property type="entry name" value="DIENELACTONE HYDROLASE DOMAIN-CONTAINING PROTEIN"/>
    <property type="match status" value="1"/>
</dbReference>
<dbReference type="GO" id="GO:0016787">
    <property type="term" value="F:hydrolase activity"/>
    <property type="evidence" value="ECO:0007669"/>
    <property type="project" value="InterPro"/>
</dbReference>
<dbReference type="EMBL" id="CP014841">
    <property type="protein sequence ID" value="AND70998.1"/>
    <property type="molecule type" value="Genomic_DNA"/>
</dbReference>
<dbReference type="PATRIC" id="fig|445710.3.peg.3543"/>
<dbReference type="InterPro" id="IPR029058">
    <property type="entry name" value="AB_hydrolase_fold"/>
</dbReference>
<keyword evidence="3" id="KW-1185">Reference proteome</keyword>
<dbReference type="SUPFAM" id="SSF53474">
    <property type="entry name" value="alpha/beta-Hydrolases"/>
    <property type="match status" value="1"/>
</dbReference>
<dbReference type="PANTHER" id="PTHR22946">
    <property type="entry name" value="DIENELACTONE HYDROLASE DOMAIN-CONTAINING PROTEIN-RELATED"/>
    <property type="match status" value="1"/>
</dbReference>
<dbReference type="RefSeq" id="WP_063673967.1">
    <property type="nucleotide sequence ID" value="NZ_CP014841.1"/>
</dbReference>
<organism evidence="2 3">
    <name type="scientific">Dyella thiooxydans</name>
    <dbReference type="NCBI Taxonomy" id="445710"/>
    <lineage>
        <taxon>Bacteria</taxon>
        <taxon>Pseudomonadati</taxon>
        <taxon>Pseudomonadota</taxon>
        <taxon>Gammaproteobacteria</taxon>
        <taxon>Lysobacterales</taxon>
        <taxon>Rhodanobacteraceae</taxon>
        <taxon>Dyella</taxon>
    </lineage>
</organism>
<dbReference type="InterPro" id="IPR002925">
    <property type="entry name" value="Dienelactn_hydro"/>
</dbReference>
<proteinExistence type="predicted"/>
<name>A0A160N5M1_9GAMM</name>
<accession>A0A160N5M1</accession>
<gene>
    <name evidence="2" type="ORF">ATSB10_35440</name>
</gene>
<sequence length="271" mass="30103">MTEAAYRFGRHDHLIGVLSTPDSRDAAAPRPGIILLNAGLVHRIGPFRMTVELARMLAGQGYAALRFDLSTIGDSSGTADAGSREDQVLADVQDAMAVLQQHAGCSRFVLMGLCSGAQNAHHVASIDPRVVGTVFMDGYAYRTRGFYLRHYLPRLLHPVRVVRAAWRQLRRIGRRDDVDLPGFAVEWPSRQQVISELTGMAQQGRKLCFIYSGGALGYFNHPRQFGECFGSLAADPNVQVRTFPEADHTFILAGDRARLREFIADWMQQSF</sequence>
<dbReference type="InterPro" id="IPR050261">
    <property type="entry name" value="FrsA_esterase"/>
</dbReference>
<dbReference type="Gene3D" id="3.40.50.1820">
    <property type="entry name" value="alpha/beta hydrolase"/>
    <property type="match status" value="1"/>
</dbReference>
<dbReference type="STRING" id="445710.ATSB10_35440"/>
<evidence type="ECO:0000259" key="1">
    <source>
        <dbReference type="Pfam" id="PF01738"/>
    </source>
</evidence>
<dbReference type="OrthoDB" id="249225at2"/>
<dbReference type="KEGG" id="dtx:ATSB10_35440"/>
<evidence type="ECO:0000313" key="3">
    <source>
        <dbReference type="Proteomes" id="UP000077255"/>
    </source>
</evidence>
<reference evidence="2 3" key="1">
    <citation type="submission" date="2016-02" db="EMBL/GenBank/DDBJ databases">
        <title>Complete genome sequencing and analysis of ATSB10, Dyella thiooxydans isolated from rhizosphere soil of sunflower (Helianthus annuus L.).</title>
        <authorList>
            <person name="Lee Y."/>
            <person name="Hwangbo K."/>
            <person name="Chung H."/>
            <person name="Yoo J."/>
            <person name="Kim K.Y."/>
            <person name="Sa T.M."/>
            <person name="Um Y."/>
            <person name="Madhaiyan M."/>
        </authorList>
    </citation>
    <scope>NUCLEOTIDE SEQUENCE [LARGE SCALE GENOMIC DNA]</scope>
    <source>
        <strain evidence="2 3">ATSB10</strain>
    </source>
</reference>
<dbReference type="AlphaFoldDB" id="A0A160N5M1"/>
<evidence type="ECO:0000313" key="2">
    <source>
        <dbReference type="EMBL" id="AND70998.1"/>
    </source>
</evidence>